<dbReference type="PROSITE" id="PS51819">
    <property type="entry name" value="VOC"/>
    <property type="match status" value="1"/>
</dbReference>
<dbReference type="EMBL" id="JACEQY010000021">
    <property type="protein sequence ID" value="MBA4863499.1"/>
    <property type="molecule type" value="Genomic_DNA"/>
</dbReference>
<dbReference type="InterPro" id="IPR029068">
    <property type="entry name" value="Glyas_Bleomycin-R_OHBP_Dase"/>
</dbReference>
<protein>
    <submittedName>
        <fullName evidence="2">VOC family protein</fullName>
    </submittedName>
</protein>
<name>A0A7W2D2P2_9ACTN</name>
<evidence type="ECO:0000259" key="1">
    <source>
        <dbReference type="PROSITE" id="PS51819"/>
    </source>
</evidence>
<keyword evidence="3" id="KW-1185">Reference proteome</keyword>
<dbReference type="Proteomes" id="UP000586976">
    <property type="component" value="Unassembled WGS sequence"/>
</dbReference>
<gene>
    <name evidence="2" type="ORF">H1V43_19345</name>
</gene>
<dbReference type="SUPFAM" id="SSF54593">
    <property type="entry name" value="Glyoxalase/Bleomycin resistance protein/Dihydroxybiphenyl dioxygenase"/>
    <property type="match status" value="1"/>
</dbReference>
<feature type="domain" description="VOC" evidence="1">
    <location>
        <begin position="5"/>
        <end position="135"/>
    </location>
</feature>
<sequence>MKAEDQFHLGIVAEDFEATMAVLSSLFGYEWGEEVGGPIPVALPTGEAVLELRCAYSVTTPRLEIIRSIPGTLWEPAAGTGIHHIGYWSDDVAADSAELVRHGYVTEATRTGPDGTPFFTFHRSANGFRVELVSRAAQPGLQRCWAVPKGALPKGAVPKGAVPKGAA</sequence>
<dbReference type="Pfam" id="PF13669">
    <property type="entry name" value="Glyoxalase_4"/>
    <property type="match status" value="1"/>
</dbReference>
<evidence type="ECO:0000313" key="2">
    <source>
        <dbReference type="EMBL" id="MBA4863499.1"/>
    </source>
</evidence>
<proteinExistence type="predicted"/>
<dbReference type="RefSeq" id="WP_181865230.1">
    <property type="nucleotide sequence ID" value="NZ_JACEQY010000021.1"/>
</dbReference>
<dbReference type="InterPro" id="IPR037523">
    <property type="entry name" value="VOC_core"/>
</dbReference>
<accession>A0A7W2D2P2</accession>
<evidence type="ECO:0000313" key="3">
    <source>
        <dbReference type="Proteomes" id="UP000586976"/>
    </source>
</evidence>
<dbReference type="AlphaFoldDB" id="A0A7W2D2P2"/>
<organism evidence="2 3">
    <name type="scientific">Streptomyces himalayensis subsp. aureolus</name>
    <dbReference type="NCBI Taxonomy" id="2758039"/>
    <lineage>
        <taxon>Bacteria</taxon>
        <taxon>Bacillati</taxon>
        <taxon>Actinomycetota</taxon>
        <taxon>Actinomycetes</taxon>
        <taxon>Kitasatosporales</taxon>
        <taxon>Streptomycetaceae</taxon>
        <taxon>Streptomyces</taxon>
        <taxon>Streptomyces himalayensis</taxon>
    </lineage>
</organism>
<comment type="caution">
    <text evidence="2">The sequence shown here is derived from an EMBL/GenBank/DDBJ whole genome shotgun (WGS) entry which is preliminary data.</text>
</comment>
<dbReference type="Gene3D" id="3.10.180.10">
    <property type="entry name" value="2,3-Dihydroxybiphenyl 1,2-Dioxygenase, domain 1"/>
    <property type="match status" value="1"/>
</dbReference>
<reference evidence="2 3" key="1">
    <citation type="submission" date="2020-07" db="EMBL/GenBank/DDBJ databases">
        <title>Streptomyces isolated from Indian soil.</title>
        <authorList>
            <person name="Mandal S."/>
            <person name="Maiti P.K."/>
        </authorList>
    </citation>
    <scope>NUCLEOTIDE SEQUENCE [LARGE SCALE GENOMIC DNA]</scope>
    <source>
        <strain evidence="2 3">PSKA54</strain>
    </source>
</reference>